<keyword evidence="2" id="KW-1185">Reference proteome</keyword>
<comment type="caution">
    <text evidence="1">The sequence shown here is derived from an EMBL/GenBank/DDBJ whole genome shotgun (WGS) entry which is preliminary data.</text>
</comment>
<dbReference type="SUPFAM" id="SSF46785">
    <property type="entry name" value="Winged helix' DNA-binding domain"/>
    <property type="match status" value="1"/>
</dbReference>
<dbReference type="InterPro" id="IPR036390">
    <property type="entry name" value="WH_DNA-bd_sf"/>
</dbReference>
<evidence type="ECO:0000313" key="1">
    <source>
        <dbReference type="EMBL" id="ELZ96209.1"/>
    </source>
</evidence>
<dbReference type="PATRIC" id="fig|662480.6.peg.1016"/>
<evidence type="ECO:0000313" key="2">
    <source>
        <dbReference type="Proteomes" id="UP000011508"/>
    </source>
</evidence>
<proteinExistence type="predicted"/>
<reference evidence="1 2" key="1">
    <citation type="journal article" date="2014" name="PLoS Genet.">
        <title>Phylogenetically driven sequencing of extremely halophilic archaea reveals strategies for static and dynamic osmo-response.</title>
        <authorList>
            <person name="Becker E.A."/>
            <person name="Seitzer P.M."/>
            <person name="Tritt A."/>
            <person name="Larsen D."/>
            <person name="Krusor M."/>
            <person name="Yao A.I."/>
            <person name="Wu D."/>
            <person name="Madern D."/>
            <person name="Eisen J.A."/>
            <person name="Darling A.E."/>
            <person name="Facciotti M.T."/>
        </authorList>
    </citation>
    <scope>NUCLEOTIDE SEQUENCE [LARGE SCALE GENOMIC DNA]</scope>
    <source>
        <strain evidence="1 2">ATCC BAA-897</strain>
    </source>
</reference>
<sequence>MVPNRCYVVADLVVEFEDEYDPSRGTVRNRLEYLVEDGDVERRKHENGAVTYRRIE</sequence>
<organism evidence="1 2">
    <name type="scientific">Haloferax sulfurifontis ATCC BAA-897</name>
    <dbReference type="NCBI Taxonomy" id="662480"/>
    <lineage>
        <taxon>Archaea</taxon>
        <taxon>Methanobacteriati</taxon>
        <taxon>Methanobacteriota</taxon>
        <taxon>Stenosarchaea group</taxon>
        <taxon>Halobacteria</taxon>
        <taxon>Halobacteriales</taxon>
        <taxon>Haloferacaceae</taxon>
        <taxon>Haloferax</taxon>
    </lineage>
</organism>
<accession>M0IL61</accession>
<name>M0IL61_9EURY</name>
<dbReference type="AlphaFoldDB" id="M0IL61"/>
<dbReference type="Proteomes" id="UP000011508">
    <property type="component" value="Unassembled WGS sequence"/>
</dbReference>
<gene>
    <name evidence="1" type="ORF">C441_05189</name>
</gene>
<dbReference type="EMBL" id="AOLM01000008">
    <property type="protein sequence ID" value="ELZ96209.1"/>
    <property type="molecule type" value="Genomic_DNA"/>
</dbReference>
<protein>
    <submittedName>
        <fullName evidence="1">Uncharacterized protein</fullName>
    </submittedName>
</protein>